<comment type="caution">
    <text evidence="2">The sequence shown here is derived from an EMBL/GenBank/DDBJ whole genome shotgun (WGS) entry which is preliminary data.</text>
</comment>
<organism evidence="2 3">
    <name type="scientific">Actinidia rufa</name>
    <dbReference type="NCBI Taxonomy" id="165716"/>
    <lineage>
        <taxon>Eukaryota</taxon>
        <taxon>Viridiplantae</taxon>
        <taxon>Streptophyta</taxon>
        <taxon>Embryophyta</taxon>
        <taxon>Tracheophyta</taxon>
        <taxon>Spermatophyta</taxon>
        <taxon>Magnoliopsida</taxon>
        <taxon>eudicotyledons</taxon>
        <taxon>Gunneridae</taxon>
        <taxon>Pentapetalae</taxon>
        <taxon>asterids</taxon>
        <taxon>Ericales</taxon>
        <taxon>Actinidiaceae</taxon>
        <taxon>Actinidia</taxon>
    </lineage>
</organism>
<dbReference type="AlphaFoldDB" id="A0A7J0H1C4"/>
<feature type="region of interest" description="Disordered" evidence="1">
    <location>
        <begin position="107"/>
        <end position="126"/>
    </location>
</feature>
<sequence>MEEVVADLLTQDCITSIPSLTTPHDASNSSLVSSVVCAAAEPDILWETFANPWKDEHQNAITKHEIGAYLIANFADLAYGLDSLPSEVSVEVGNYQLLDPFIRRTRRRESPQRVSTRQRDIKGRNASLGREKMGGWRLNWESFTVMEVMKRRRDESKGGQG</sequence>
<reference evidence="2 3" key="1">
    <citation type="submission" date="2019-07" db="EMBL/GenBank/DDBJ databases">
        <title>De Novo Assembly of kiwifruit Actinidia rufa.</title>
        <authorList>
            <person name="Sugita-Konishi S."/>
            <person name="Sato K."/>
            <person name="Mori E."/>
            <person name="Abe Y."/>
            <person name="Kisaki G."/>
            <person name="Hamano K."/>
            <person name="Suezawa K."/>
            <person name="Otani M."/>
            <person name="Fukuda T."/>
            <person name="Manabe T."/>
            <person name="Gomi K."/>
            <person name="Tabuchi M."/>
            <person name="Akimitsu K."/>
            <person name="Kataoka I."/>
        </authorList>
    </citation>
    <scope>NUCLEOTIDE SEQUENCE [LARGE SCALE GENOMIC DNA]</scope>
    <source>
        <strain evidence="3">cv. Fuchu</strain>
    </source>
</reference>
<name>A0A7J0H1C4_9ERIC</name>
<evidence type="ECO:0000313" key="2">
    <source>
        <dbReference type="EMBL" id="GFZ16910.1"/>
    </source>
</evidence>
<evidence type="ECO:0000256" key="1">
    <source>
        <dbReference type="SAM" id="MobiDB-lite"/>
    </source>
</evidence>
<gene>
    <name evidence="2" type="ORF">Acr_26g0001800</name>
</gene>
<accession>A0A7J0H1C4</accession>
<dbReference type="Proteomes" id="UP000585474">
    <property type="component" value="Unassembled WGS sequence"/>
</dbReference>
<protein>
    <submittedName>
        <fullName evidence="2">Phloem protein 2-B13</fullName>
    </submittedName>
</protein>
<evidence type="ECO:0000313" key="3">
    <source>
        <dbReference type="Proteomes" id="UP000585474"/>
    </source>
</evidence>
<proteinExistence type="predicted"/>
<feature type="compositionally biased region" description="Basic and acidic residues" evidence="1">
    <location>
        <begin position="117"/>
        <end position="126"/>
    </location>
</feature>
<dbReference type="EMBL" id="BJWL01000026">
    <property type="protein sequence ID" value="GFZ16910.1"/>
    <property type="molecule type" value="Genomic_DNA"/>
</dbReference>
<keyword evidence="3" id="KW-1185">Reference proteome</keyword>